<sequence length="161" mass="19167">MGKEERGEEKEKRKKIPNKKGVIITVYVELPTRRPCTSDSGNLTRRKLRTSRPPISVTHGNDRKAQLLAYTRQLRCSNYSDQSEFSRRSSRSERKWRWGPSRTKFRLCFKKQKIFHPVKRRSSYEKMVSVEKTTEERSSSQKTSHRDKTRETIKTYAERIQ</sequence>
<dbReference type="Proteomes" id="UP000607653">
    <property type="component" value="Unassembled WGS sequence"/>
</dbReference>
<dbReference type="AlphaFoldDB" id="A0A822Z4C5"/>
<name>A0A822Z4C5_NELNU</name>
<reference evidence="2 3" key="1">
    <citation type="journal article" date="2020" name="Mol. Biol. Evol.">
        <title>Distinct Expression and Methylation Patterns for Genes with Different Fates following a Single Whole-Genome Duplication in Flowering Plants.</title>
        <authorList>
            <person name="Shi T."/>
            <person name="Rahmani R.S."/>
            <person name="Gugger P.F."/>
            <person name="Wang M."/>
            <person name="Li H."/>
            <person name="Zhang Y."/>
            <person name="Li Z."/>
            <person name="Wang Q."/>
            <person name="Van de Peer Y."/>
            <person name="Marchal K."/>
            <person name="Chen J."/>
        </authorList>
    </citation>
    <scope>NUCLEOTIDE SEQUENCE [LARGE SCALE GENOMIC DNA]</scope>
    <source>
        <tissue evidence="2">Leaf</tissue>
    </source>
</reference>
<proteinExistence type="predicted"/>
<protein>
    <submittedName>
        <fullName evidence="2">Uncharacterized protein</fullName>
    </submittedName>
</protein>
<evidence type="ECO:0000313" key="3">
    <source>
        <dbReference type="Proteomes" id="UP000607653"/>
    </source>
</evidence>
<feature type="compositionally biased region" description="Basic and acidic residues" evidence="1">
    <location>
        <begin position="122"/>
        <end position="161"/>
    </location>
</feature>
<keyword evidence="3" id="KW-1185">Reference proteome</keyword>
<dbReference type="EMBL" id="DUZY01000005">
    <property type="protein sequence ID" value="DAD39490.1"/>
    <property type="molecule type" value="Genomic_DNA"/>
</dbReference>
<organism evidence="2 3">
    <name type="scientific">Nelumbo nucifera</name>
    <name type="common">Sacred lotus</name>
    <dbReference type="NCBI Taxonomy" id="4432"/>
    <lineage>
        <taxon>Eukaryota</taxon>
        <taxon>Viridiplantae</taxon>
        <taxon>Streptophyta</taxon>
        <taxon>Embryophyta</taxon>
        <taxon>Tracheophyta</taxon>
        <taxon>Spermatophyta</taxon>
        <taxon>Magnoliopsida</taxon>
        <taxon>Proteales</taxon>
        <taxon>Nelumbonaceae</taxon>
        <taxon>Nelumbo</taxon>
    </lineage>
</organism>
<accession>A0A822Z4C5</accession>
<gene>
    <name evidence="2" type="ORF">HUJ06_013813</name>
</gene>
<comment type="caution">
    <text evidence="2">The sequence shown here is derived from an EMBL/GenBank/DDBJ whole genome shotgun (WGS) entry which is preliminary data.</text>
</comment>
<evidence type="ECO:0000313" key="2">
    <source>
        <dbReference type="EMBL" id="DAD39490.1"/>
    </source>
</evidence>
<feature type="region of interest" description="Disordered" evidence="1">
    <location>
        <begin position="120"/>
        <end position="161"/>
    </location>
</feature>
<feature type="region of interest" description="Disordered" evidence="1">
    <location>
        <begin position="37"/>
        <end position="64"/>
    </location>
</feature>
<evidence type="ECO:0000256" key="1">
    <source>
        <dbReference type="SAM" id="MobiDB-lite"/>
    </source>
</evidence>